<dbReference type="Proteomes" id="UP000492821">
    <property type="component" value="Unassembled WGS sequence"/>
</dbReference>
<name>A0A7E4VGF0_PANRE</name>
<organism evidence="1 2">
    <name type="scientific">Panagrellus redivivus</name>
    <name type="common">Microworm</name>
    <dbReference type="NCBI Taxonomy" id="6233"/>
    <lineage>
        <taxon>Eukaryota</taxon>
        <taxon>Metazoa</taxon>
        <taxon>Ecdysozoa</taxon>
        <taxon>Nematoda</taxon>
        <taxon>Chromadorea</taxon>
        <taxon>Rhabditida</taxon>
        <taxon>Tylenchina</taxon>
        <taxon>Panagrolaimomorpha</taxon>
        <taxon>Panagrolaimoidea</taxon>
        <taxon>Panagrolaimidae</taxon>
        <taxon>Panagrellus</taxon>
    </lineage>
</organism>
<reference evidence="1" key="1">
    <citation type="journal article" date="2013" name="Genetics">
        <title>The draft genome and transcriptome of Panagrellus redivivus are shaped by the harsh demands of a free-living lifestyle.</title>
        <authorList>
            <person name="Srinivasan J."/>
            <person name="Dillman A.R."/>
            <person name="Macchietto M.G."/>
            <person name="Heikkinen L."/>
            <person name="Lakso M."/>
            <person name="Fracchia K.M."/>
            <person name="Antoshechkin I."/>
            <person name="Mortazavi A."/>
            <person name="Wong G."/>
            <person name="Sternberg P.W."/>
        </authorList>
    </citation>
    <scope>NUCLEOTIDE SEQUENCE [LARGE SCALE GENOMIC DNA]</scope>
    <source>
        <strain evidence="1">MT8872</strain>
    </source>
</reference>
<dbReference type="WBParaSite" id="Pan_g20204.t1">
    <property type="protein sequence ID" value="Pan_g20204.t1"/>
    <property type="gene ID" value="Pan_g20204"/>
</dbReference>
<keyword evidence="1" id="KW-1185">Reference proteome</keyword>
<sequence>MSFASNNTVIKRVTYDWLIRFAELHPIESNDYDDPDYDYLPEGLYDPLESKYVAISSFFTTIITRYIPYIFQMQNVTIKNSLPQCPFEVTFNFVKPKPLSLFEAVVKKFVSAGYQIEDCVEPETSFNTLLILVTDNNVIIYP</sequence>
<accession>A0A7E4VGF0</accession>
<protein>
    <submittedName>
        <fullName evidence="2">HORMA domain-containing protein</fullName>
    </submittedName>
</protein>
<reference evidence="2" key="2">
    <citation type="submission" date="2020-10" db="UniProtKB">
        <authorList>
            <consortium name="WormBaseParasite"/>
        </authorList>
    </citation>
    <scope>IDENTIFICATION</scope>
</reference>
<dbReference type="AlphaFoldDB" id="A0A7E4VGF0"/>
<proteinExistence type="predicted"/>
<evidence type="ECO:0000313" key="2">
    <source>
        <dbReference type="WBParaSite" id="Pan_g20204.t1"/>
    </source>
</evidence>
<evidence type="ECO:0000313" key="1">
    <source>
        <dbReference type="Proteomes" id="UP000492821"/>
    </source>
</evidence>